<evidence type="ECO:0000256" key="3">
    <source>
        <dbReference type="ARBA" id="ARBA00023125"/>
    </source>
</evidence>
<dbReference type="PROSITE" id="PS50888">
    <property type="entry name" value="BHLH"/>
    <property type="match status" value="1"/>
</dbReference>
<accession>A0A1J7HF07</accession>
<evidence type="ECO:0000313" key="8">
    <source>
        <dbReference type="EMBL" id="OIW05018.1"/>
    </source>
</evidence>
<dbReference type="GO" id="GO:0005634">
    <property type="term" value="C:nucleus"/>
    <property type="evidence" value="ECO:0007669"/>
    <property type="project" value="UniProtKB-SubCell"/>
</dbReference>
<dbReference type="STRING" id="3871.A0A1J7HF07"/>
<dbReference type="PANTHER" id="PTHR16223">
    <property type="entry name" value="TRANSCRIPTION FACTOR BHLH83-RELATED"/>
    <property type="match status" value="1"/>
</dbReference>
<dbReference type="OMA" id="FHEGYGH"/>
<evidence type="ECO:0000256" key="5">
    <source>
        <dbReference type="ARBA" id="ARBA00023242"/>
    </source>
</evidence>
<evidence type="ECO:0000256" key="4">
    <source>
        <dbReference type="ARBA" id="ARBA00023163"/>
    </source>
</evidence>
<sequence length="322" mass="36143">MEGQIMQISFTGSSGGTSSYVSGSTEAEGDRPNIHSEMSCSPWTCIPNYVEYLAQSSSSTYLPKDTSEAITACNYYHPTLATINNVNEVNATDRNFFYNNIGKHCAFKTPHYSSTQVDISKQVGFWRTDEGKEAHQEANQYGSTKHHHLFYADSHASWTEESVGDKHNVSQLDPRVMVGEPALLPKKQKTYAVDRLRRQRIADNLKALHELLPIPAERGQAYVLDDIIDYVKYLQLQIKEISGTRLQTEPTSIPFIFHEGYGHYIEKQMLNEPLEEMMGKLLEENPAAATQLLESKGLFLMPITLVEDLGEAMQMLGGNALL</sequence>
<dbReference type="Gene3D" id="4.10.280.10">
    <property type="entry name" value="Helix-loop-helix DNA-binding domain"/>
    <property type="match status" value="1"/>
</dbReference>
<dbReference type="AlphaFoldDB" id="A0A1J7HF07"/>
<organism evidence="8 9">
    <name type="scientific">Lupinus angustifolius</name>
    <name type="common">Narrow-leaved blue lupine</name>
    <dbReference type="NCBI Taxonomy" id="3871"/>
    <lineage>
        <taxon>Eukaryota</taxon>
        <taxon>Viridiplantae</taxon>
        <taxon>Streptophyta</taxon>
        <taxon>Embryophyta</taxon>
        <taxon>Tracheophyta</taxon>
        <taxon>Spermatophyta</taxon>
        <taxon>Magnoliopsida</taxon>
        <taxon>eudicotyledons</taxon>
        <taxon>Gunneridae</taxon>
        <taxon>Pentapetalae</taxon>
        <taxon>rosids</taxon>
        <taxon>fabids</taxon>
        <taxon>Fabales</taxon>
        <taxon>Fabaceae</taxon>
        <taxon>Papilionoideae</taxon>
        <taxon>50 kb inversion clade</taxon>
        <taxon>genistoids sensu lato</taxon>
        <taxon>core genistoids</taxon>
        <taxon>Genisteae</taxon>
        <taxon>Lupinus</taxon>
    </lineage>
</organism>
<dbReference type="GO" id="GO:0000978">
    <property type="term" value="F:RNA polymerase II cis-regulatory region sequence-specific DNA binding"/>
    <property type="evidence" value="ECO:0007669"/>
    <property type="project" value="TreeGrafter"/>
</dbReference>
<dbReference type="InterPro" id="IPR045239">
    <property type="entry name" value="bHLH95_bHLH"/>
</dbReference>
<protein>
    <recommendedName>
        <fullName evidence="7">BHLH domain-containing protein</fullName>
    </recommendedName>
</protein>
<evidence type="ECO:0000256" key="1">
    <source>
        <dbReference type="ARBA" id="ARBA00004123"/>
    </source>
</evidence>
<evidence type="ECO:0000313" key="9">
    <source>
        <dbReference type="Proteomes" id="UP000188354"/>
    </source>
</evidence>
<dbReference type="InterPro" id="IPR045843">
    <property type="entry name" value="IND-like"/>
</dbReference>
<dbReference type="PANTHER" id="PTHR16223:SF109">
    <property type="entry name" value="BHLH DOMAIN-CONTAINING PROTEIN"/>
    <property type="match status" value="1"/>
</dbReference>
<evidence type="ECO:0000256" key="2">
    <source>
        <dbReference type="ARBA" id="ARBA00023015"/>
    </source>
</evidence>
<reference evidence="8 9" key="1">
    <citation type="journal article" date="2017" name="Plant Biotechnol. J.">
        <title>A comprehensive draft genome sequence for lupin (Lupinus angustifolius), an emerging health food: insights into plant-microbe interactions and legume evolution.</title>
        <authorList>
            <person name="Hane J.K."/>
            <person name="Ming Y."/>
            <person name="Kamphuis L.G."/>
            <person name="Nelson M.N."/>
            <person name="Garg G."/>
            <person name="Atkins C.A."/>
            <person name="Bayer P.E."/>
            <person name="Bravo A."/>
            <person name="Bringans S."/>
            <person name="Cannon S."/>
            <person name="Edwards D."/>
            <person name="Foley R."/>
            <person name="Gao L.L."/>
            <person name="Harrison M.J."/>
            <person name="Huang W."/>
            <person name="Hurgobin B."/>
            <person name="Li S."/>
            <person name="Liu C.W."/>
            <person name="McGrath A."/>
            <person name="Morahan G."/>
            <person name="Murray J."/>
            <person name="Weller J."/>
            <person name="Jian J."/>
            <person name="Singh K.B."/>
        </authorList>
    </citation>
    <scope>NUCLEOTIDE SEQUENCE [LARGE SCALE GENOMIC DNA]</scope>
    <source>
        <strain evidence="9">cv. Tanjil</strain>
        <tissue evidence="8">Whole plant</tissue>
    </source>
</reference>
<feature type="compositionally biased region" description="Low complexity" evidence="6">
    <location>
        <begin position="11"/>
        <end position="25"/>
    </location>
</feature>
<gene>
    <name evidence="8" type="ORF">TanjilG_06430</name>
</gene>
<feature type="domain" description="BHLH" evidence="7">
    <location>
        <begin position="185"/>
        <end position="234"/>
    </location>
</feature>
<comment type="subcellular location">
    <subcellularLocation>
        <location evidence="1">Nucleus</location>
    </subcellularLocation>
</comment>
<keyword evidence="5" id="KW-0539">Nucleus</keyword>
<dbReference type="Proteomes" id="UP000188354">
    <property type="component" value="Chromosome LG09"/>
</dbReference>
<evidence type="ECO:0000259" key="7">
    <source>
        <dbReference type="PROSITE" id="PS50888"/>
    </source>
</evidence>
<name>A0A1J7HF07_LUPAN</name>
<dbReference type="SUPFAM" id="SSF47459">
    <property type="entry name" value="HLH, helix-loop-helix DNA-binding domain"/>
    <property type="match status" value="1"/>
</dbReference>
<feature type="region of interest" description="Disordered" evidence="6">
    <location>
        <begin position="11"/>
        <end position="33"/>
    </location>
</feature>
<keyword evidence="2" id="KW-0805">Transcription regulation</keyword>
<keyword evidence="4" id="KW-0804">Transcription</keyword>
<proteinExistence type="predicted"/>
<keyword evidence="3" id="KW-0238">DNA-binding</keyword>
<dbReference type="GO" id="GO:0046983">
    <property type="term" value="F:protein dimerization activity"/>
    <property type="evidence" value="ECO:0007669"/>
    <property type="project" value="InterPro"/>
</dbReference>
<dbReference type="EMBL" id="CM007369">
    <property type="protein sequence ID" value="OIW05018.1"/>
    <property type="molecule type" value="Genomic_DNA"/>
</dbReference>
<dbReference type="GO" id="GO:0000981">
    <property type="term" value="F:DNA-binding transcription factor activity, RNA polymerase II-specific"/>
    <property type="evidence" value="ECO:0007669"/>
    <property type="project" value="TreeGrafter"/>
</dbReference>
<dbReference type="InterPro" id="IPR036638">
    <property type="entry name" value="HLH_DNA-bd_sf"/>
</dbReference>
<evidence type="ECO:0000256" key="6">
    <source>
        <dbReference type="SAM" id="MobiDB-lite"/>
    </source>
</evidence>
<dbReference type="InterPro" id="IPR011598">
    <property type="entry name" value="bHLH_dom"/>
</dbReference>
<dbReference type="Gramene" id="OIW05018">
    <property type="protein sequence ID" value="OIW05018"/>
    <property type="gene ID" value="TanjilG_06430"/>
</dbReference>
<dbReference type="CDD" id="cd11393">
    <property type="entry name" value="bHLH_AtbHLH_like"/>
    <property type="match status" value="1"/>
</dbReference>
<keyword evidence="9" id="KW-1185">Reference proteome</keyword>